<gene>
    <name evidence="1" type="ORF">EEJ42_32550</name>
</gene>
<comment type="caution">
    <text evidence="1">The sequence shown here is derived from an EMBL/GenBank/DDBJ whole genome shotgun (WGS) entry which is preliminary data.</text>
</comment>
<organism evidence="1 2">
    <name type="scientific">Streptomyces botrytidirepellens</name>
    <dbReference type="NCBI Taxonomy" id="2486417"/>
    <lineage>
        <taxon>Bacteria</taxon>
        <taxon>Bacillati</taxon>
        <taxon>Actinomycetota</taxon>
        <taxon>Actinomycetes</taxon>
        <taxon>Kitasatosporales</taxon>
        <taxon>Streptomycetaceae</taxon>
        <taxon>Streptomyces</taxon>
    </lineage>
</organism>
<keyword evidence="2" id="KW-1185">Reference proteome</keyword>
<evidence type="ECO:0000313" key="2">
    <source>
        <dbReference type="Proteomes" id="UP000275401"/>
    </source>
</evidence>
<protein>
    <submittedName>
        <fullName evidence="1">Pyridoxal phosphate-dependent aminotransferase</fullName>
    </submittedName>
</protein>
<dbReference type="GO" id="GO:0008483">
    <property type="term" value="F:transaminase activity"/>
    <property type="evidence" value="ECO:0007669"/>
    <property type="project" value="UniProtKB-KW"/>
</dbReference>
<proteinExistence type="predicted"/>
<accession>A0A3M8V2U9</accession>
<sequence>CRPPQAGRQLYADLDELRGVLAARSLTDSVELERELAGRLGPAVAGGHRFGDPPHTLRVRLATLPLLGASDELRLAALAAPDPLELPHVAEELAAFEAAFRDLVRTEGP</sequence>
<dbReference type="EMBL" id="RIBZ01000543">
    <property type="protein sequence ID" value="RNG11838.1"/>
    <property type="molecule type" value="Genomic_DNA"/>
</dbReference>
<reference evidence="1 2" key="1">
    <citation type="submission" date="2018-11" db="EMBL/GenBank/DDBJ databases">
        <title>The Potential of Streptomyces as Biocontrol Agents against the Tomato grey mould, Botrytis cinerea (Gray mold) Frontiers in Microbiology.</title>
        <authorList>
            <person name="Li D."/>
        </authorList>
    </citation>
    <scope>NUCLEOTIDE SEQUENCE [LARGE SCALE GENOMIC DNA]</scope>
    <source>
        <strain evidence="1 2">NEAU-LD23</strain>
    </source>
</reference>
<name>A0A3M8V2U9_9ACTN</name>
<evidence type="ECO:0000313" key="1">
    <source>
        <dbReference type="EMBL" id="RNG11838.1"/>
    </source>
</evidence>
<feature type="non-terminal residue" evidence="1">
    <location>
        <position position="1"/>
    </location>
</feature>
<keyword evidence="1" id="KW-0032">Aminotransferase</keyword>
<dbReference type="AlphaFoldDB" id="A0A3M8V2U9"/>
<dbReference type="Proteomes" id="UP000275401">
    <property type="component" value="Unassembled WGS sequence"/>
</dbReference>
<keyword evidence="1" id="KW-0808">Transferase</keyword>